<dbReference type="GO" id="GO:0020037">
    <property type="term" value="F:heme binding"/>
    <property type="evidence" value="ECO:0007669"/>
    <property type="project" value="TreeGrafter"/>
</dbReference>
<dbReference type="SUPFAM" id="SSF55136">
    <property type="entry name" value="Probable bacterial effector-binding domain"/>
    <property type="match status" value="1"/>
</dbReference>
<name>A0A3Q3LWX4_9TELE</name>
<dbReference type="PANTHER" id="PTHR11220">
    <property type="entry name" value="HEME-BINDING PROTEIN-RELATED"/>
    <property type="match status" value="1"/>
</dbReference>
<evidence type="ECO:0008006" key="5">
    <source>
        <dbReference type="Google" id="ProtNLM"/>
    </source>
</evidence>
<organism evidence="3 4">
    <name type="scientific">Mastacembelus armatus</name>
    <name type="common">zig-zag eel</name>
    <dbReference type="NCBI Taxonomy" id="205130"/>
    <lineage>
        <taxon>Eukaryota</taxon>
        <taxon>Metazoa</taxon>
        <taxon>Chordata</taxon>
        <taxon>Craniata</taxon>
        <taxon>Vertebrata</taxon>
        <taxon>Euteleostomi</taxon>
        <taxon>Actinopterygii</taxon>
        <taxon>Neopterygii</taxon>
        <taxon>Teleostei</taxon>
        <taxon>Neoteleostei</taxon>
        <taxon>Acanthomorphata</taxon>
        <taxon>Anabantaria</taxon>
        <taxon>Synbranchiformes</taxon>
        <taxon>Mastacembelidae</taxon>
        <taxon>Mastacembelus</taxon>
    </lineage>
</organism>
<feature type="chain" id="PRO_5018579128" description="Heme-binding protein soul2" evidence="2">
    <location>
        <begin position="20"/>
        <end position="198"/>
    </location>
</feature>
<keyword evidence="2" id="KW-0732">Signal</keyword>
<dbReference type="Proteomes" id="UP000261640">
    <property type="component" value="Unplaced"/>
</dbReference>
<evidence type="ECO:0000313" key="4">
    <source>
        <dbReference type="Proteomes" id="UP000261640"/>
    </source>
</evidence>
<evidence type="ECO:0000313" key="3">
    <source>
        <dbReference type="Ensembl" id="ENSMAMP00000014771.1"/>
    </source>
</evidence>
<dbReference type="AlphaFoldDB" id="A0A3Q3LWX4"/>
<comment type="similarity">
    <text evidence="1">Belongs to the HEBP family.</text>
</comment>
<accession>A0A3Q3LWX4</accession>
<reference evidence="3" key="1">
    <citation type="submission" date="2025-08" db="UniProtKB">
        <authorList>
            <consortium name="Ensembl"/>
        </authorList>
    </citation>
    <scope>IDENTIFICATION</scope>
</reference>
<sequence>MEQSLSVFVVLVLAVFCKEQDWETPDFCQGKQCPKYKLVDKIQNFEERLIVATDWITTKIVSPTSDDMLAAHNKLKDYCQKQREAGYEIPDNTWPALITVTEGDSGLNLSLSWFLPPDTRKPAYNDPAVTLQTIPESTFYVRVYGGTPSIESAQDNVEVLREDLVKDGKTFTSKMYMVALYDSFFALSHHNEVLICSA</sequence>
<dbReference type="Ensembl" id="ENSMAMT00000015184.2">
    <property type="protein sequence ID" value="ENSMAMP00000014771.1"/>
    <property type="gene ID" value="ENSMAMG00000010035.2"/>
</dbReference>
<keyword evidence="4" id="KW-1185">Reference proteome</keyword>
<proteinExistence type="inferred from homology"/>
<reference evidence="3" key="2">
    <citation type="submission" date="2025-09" db="UniProtKB">
        <authorList>
            <consortium name="Ensembl"/>
        </authorList>
    </citation>
    <scope>IDENTIFICATION</scope>
</reference>
<dbReference type="PANTHER" id="PTHR11220:SF69">
    <property type="entry name" value="HEME-BINDING PROTEIN 2"/>
    <property type="match status" value="1"/>
</dbReference>
<dbReference type="Pfam" id="PF04832">
    <property type="entry name" value="SOUL"/>
    <property type="match status" value="1"/>
</dbReference>
<protein>
    <recommendedName>
        <fullName evidence="5">Heme-binding protein soul2</fullName>
    </recommendedName>
</protein>
<dbReference type="InParanoid" id="A0A3Q3LWX4"/>
<dbReference type="InterPro" id="IPR011256">
    <property type="entry name" value="Reg_factor_effector_dom_sf"/>
</dbReference>
<dbReference type="Gene3D" id="3.20.80.10">
    <property type="entry name" value="Regulatory factor, effector binding domain"/>
    <property type="match status" value="1"/>
</dbReference>
<feature type="signal peptide" evidence="2">
    <location>
        <begin position="1"/>
        <end position="19"/>
    </location>
</feature>
<dbReference type="InterPro" id="IPR006917">
    <property type="entry name" value="SOUL_heme-bd"/>
</dbReference>
<dbReference type="GO" id="GO:0005737">
    <property type="term" value="C:cytoplasm"/>
    <property type="evidence" value="ECO:0007669"/>
    <property type="project" value="TreeGrafter"/>
</dbReference>
<evidence type="ECO:0000256" key="1">
    <source>
        <dbReference type="ARBA" id="ARBA00009817"/>
    </source>
</evidence>
<evidence type="ECO:0000256" key="2">
    <source>
        <dbReference type="SAM" id="SignalP"/>
    </source>
</evidence>
<dbReference type="GeneTree" id="ENSGT00940000170402"/>
<dbReference type="STRING" id="205130.ENSMAMP00000014771"/>